<evidence type="ECO:0000313" key="2">
    <source>
        <dbReference type="Proteomes" id="UP000091956"/>
    </source>
</evidence>
<dbReference type="Proteomes" id="UP000091956">
    <property type="component" value="Unassembled WGS sequence"/>
</dbReference>
<accession>A0A1B8GUF7</accession>
<dbReference type="OrthoDB" id="2520703at2759"/>
<dbReference type="EMBL" id="KV460212">
    <property type="protein sequence ID" value="OBT99463.1"/>
    <property type="molecule type" value="Genomic_DNA"/>
</dbReference>
<keyword evidence="2" id="KW-1185">Reference proteome</keyword>
<dbReference type="CDD" id="cd09917">
    <property type="entry name" value="F-box_SF"/>
    <property type="match status" value="1"/>
</dbReference>
<reference evidence="2" key="2">
    <citation type="journal article" date="2018" name="Nat. Commun.">
        <title>Extreme sensitivity to ultraviolet light in the fungal pathogen causing white-nose syndrome of bats.</title>
        <authorList>
            <person name="Palmer J.M."/>
            <person name="Drees K.P."/>
            <person name="Foster J.T."/>
            <person name="Lindner D.L."/>
        </authorList>
    </citation>
    <scope>NUCLEOTIDE SEQUENCE [LARGE SCALE GENOMIC DNA]</scope>
    <source>
        <strain evidence="2">UAMH 10579</strain>
    </source>
</reference>
<proteinExistence type="predicted"/>
<dbReference type="RefSeq" id="XP_018133196.1">
    <property type="nucleotide sequence ID" value="XM_018272433.2"/>
</dbReference>
<reference evidence="1 2" key="1">
    <citation type="submission" date="2016-03" db="EMBL/GenBank/DDBJ databases">
        <title>Comparative genomics of Pseudogymnoascus destructans, the fungus causing white-nose syndrome of bats.</title>
        <authorList>
            <person name="Palmer J.M."/>
            <person name="Drees K.P."/>
            <person name="Foster J.T."/>
            <person name="Lindner D.L."/>
        </authorList>
    </citation>
    <scope>NUCLEOTIDE SEQUENCE [LARGE SCALE GENOMIC DNA]</scope>
    <source>
        <strain evidence="1 2">UAMH 10579</strain>
    </source>
</reference>
<organism evidence="1 2">
    <name type="scientific">Pseudogymnoascus verrucosus</name>
    <dbReference type="NCBI Taxonomy" id="342668"/>
    <lineage>
        <taxon>Eukaryota</taxon>
        <taxon>Fungi</taxon>
        <taxon>Dikarya</taxon>
        <taxon>Ascomycota</taxon>
        <taxon>Pezizomycotina</taxon>
        <taxon>Leotiomycetes</taxon>
        <taxon>Thelebolales</taxon>
        <taxon>Thelebolaceae</taxon>
        <taxon>Pseudogymnoascus</taxon>
    </lineage>
</organism>
<dbReference type="GeneID" id="28836315"/>
<dbReference type="AlphaFoldDB" id="A0A1B8GUF7"/>
<gene>
    <name evidence="1" type="ORF">VE01_02929</name>
</gene>
<name>A0A1B8GUF7_9PEZI</name>
<sequence length="522" mass="58801">MALPFLPEELLERICSYLCPHCQTPHDIPNTDSPCVQTSKATLARLCLVSKRLLAIAQPILYHYYATGNIIGPLNPKVSSYPTADDKLPSFLRTIIHRPILATHIRTLQLQETQSPNLPAFAPELLPLFNSTSEAHGIRAPIAAQWVIDPTLPRPKDAIEKKTRIAIHLWLRELAIILTPRTSHLIFGHSPFLPRTHIEPSSRLLPALTSLSFRNGVNGYNLAMMLPLLRMAPNLTSLHATDIFGYYGEGLGVSAPLSLPGVRRLVVEGMRMDGFCEMVGWCGGLRDVEYHYHRNFYGPEILGALAPLRGVLRRFCVMFISGRLASYSDVSAPYEYLMPKSQPETIQSLQEFCQLEELVIDQWAFNYYGNGHGGSKRLVTLLPSSIQTVHFRYIHRSMQAELQQLALAVPNKFPKLRRLKIGIADNCKPEWRHELEKMRSVEADFADVGVQVEWGVDGGYPCPGSAMPRHTVFPESELVVRRSADSASFIEMENTTTQRGRRRVIPRIRERISSFRSTYLSG</sequence>
<protein>
    <recommendedName>
        <fullName evidence="3">F-box domain-containing protein</fullName>
    </recommendedName>
</protein>
<evidence type="ECO:0008006" key="3">
    <source>
        <dbReference type="Google" id="ProtNLM"/>
    </source>
</evidence>
<evidence type="ECO:0000313" key="1">
    <source>
        <dbReference type="EMBL" id="OBT99463.1"/>
    </source>
</evidence>